<dbReference type="InterPro" id="IPR011006">
    <property type="entry name" value="CheY-like_superfamily"/>
</dbReference>
<dbReference type="Pfam" id="PF00512">
    <property type="entry name" value="HisKA"/>
    <property type="match status" value="1"/>
</dbReference>
<feature type="region of interest" description="Disordered" evidence="7">
    <location>
        <begin position="391"/>
        <end position="413"/>
    </location>
</feature>
<dbReference type="InterPro" id="IPR003661">
    <property type="entry name" value="HisK_dim/P_dom"/>
</dbReference>
<keyword evidence="4" id="KW-0808">Transferase</keyword>
<evidence type="ECO:0000256" key="4">
    <source>
        <dbReference type="ARBA" id="ARBA00022679"/>
    </source>
</evidence>
<feature type="region of interest" description="Disordered" evidence="7">
    <location>
        <begin position="433"/>
        <end position="466"/>
    </location>
</feature>
<feature type="modified residue" description="4-aspartylphosphate" evidence="6">
    <location>
        <position position="1486"/>
    </location>
</feature>
<sequence>MDLASQSEDWTKLRTHVDPAPILRPEDASSSVSVAPSLTLNDVSFSLAAIAPHITLSPAPRLPLPPRSSKSKPRRPSTASSAEEKCPLLPSSTYQGDLSAMSTPSVGSQDYESLLESDIRFTEKPSIQEMNRRAHAAVAGLRAEASRLAGAVDMLPSPFDPSPTDEQLTQRLQHQIDTQIDYDWATFINAYALGRWDPLKTPHPPRSQLQPPTLGHPMRPSSHSVDGLDMCDSPELASPVGFWEPGYSELPYTHESPNIAQTSLTGSAPPQYHVPNSIPIASGGPPLPALPEVGIASRRSTMPLNLGFAHRLRSSFADMRSSNGQSSHPHSGTADSIRPANISNADVTTTAAAIRLAAARVSIAPLALPSPEHELTDPMRGVTATIPGSHPPEFLTMPDSLPKSPNTTRKTRLSSFWQGTQDVEEIRLPTIEASPPETMDDPPAHPPTHPPTHAPTAHNGLNLPFAPSVVPATAPVKVSVENEDDDYFGSTEAQKYFDSASITSDHQSVGSSTSVSRPDHEVSRHSSAPPFDYQPATVPALPRRICLTRQTSAPLPTVALYERRLRTARPASESAVLSLAGRSAKEEQMFGELGYLTPPNPPDELERRRALYKFNIWNTGHDVNFDRIAHLVKLVFSTRIVTISLVDGTEEWIQHWHVSRPEGEFRDFLRLIEIISRLSLIDDTPRREFSPRQRHTLKEFAQITMRELELWRDKIQLRIRDRIQTSMEQFTRDCLEVDKEVDGNPDRAHGLFVGTSMEQVYERAAKLVTRTLDVEGAVVMDVSHVDVLETIGAESSTSITIHSDDPKVGSEGRMLNAEEYSRLQEFFSRYPDGKICEGVLPAGLRPFLPARIQYALAVPIFNIDKRPFAILCAYSTGERTTPFLEGHELSYLRAIGVIILSAVLKRRMILADKAKSLFISNISHELRTPLHGILASAELLSETRLDHSQASFLQTVQACGTSLVETVNHVLDFTKLSGNSKSGGVENTIHRTKVDLMQLVEEATEGCWIGHRARMFTSEIGSVYSPPKQDPQALVETVIDIGHSERGWTFKCEKGGIRRILMNLFGNSLKFTSNGFVHVMLRQQPAPLGQESKQVKLELSVIDTGKGISQNFLKNQLFHPFSQENPLQTGTGLGLAIVNSIVRSNSVDGKVDVWSAEGVGTEIKITFTAEAVEDDEISGRDAELVKVYDSLQRPSISLVGFEDPHRGVQLLRNVLSTYLVARWGFSISSGNGDISIVNEDCDHVVRAMAEKGPKRPFVILSSSRGDPKLMAVVGDYERIGGFCRIVYKPVGPQRLYSVLKLCLHALNIAEVSRNKVADDLEENQRIAHLHESPSDPGGSLYLTGMLSRRYSEETGHNKKMPQLRPSMGPRAITVHPLSSWSDLASTSEQEESPERETRPESPLFSQNPSSPTISIGTGGSLLKSSMGTLRPKGPIRVLVVEDNAILRNLLARWLKNKGYEFREAVDGLDGVRTFESDGHFDVVLVDLSMPVLDGIGATAKMRQFESAYKQPIHTTETHGARILALTGMSSLEDKRRAFEAGVDG</sequence>
<dbReference type="GO" id="GO:0009927">
    <property type="term" value="F:histidine phosphotransfer kinase activity"/>
    <property type="evidence" value="ECO:0007669"/>
    <property type="project" value="TreeGrafter"/>
</dbReference>
<dbReference type="EC" id="2.7.13.3" evidence="2"/>
<keyword evidence="3 6" id="KW-0597">Phosphoprotein</keyword>
<dbReference type="PROSITE" id="PS50110">
    <property type="entry name" value="RESPONSE_REGULATORY"/>
    <property type="match status" value="1"/>
</dbReference>
<feature type="compositionally biased region" description="Polar residues" evidence="7">
    <location>
        <begin position="500"/>
        <end position="516"/>
    </location>
</feature>
<dbReference type="SMART" id="SM00388">
    <property type="entry name" value="HisKA"/>
    <property type="match status" value="1"/>
</dbReference>
<evidence type="ECO:0000313" key="10">
    <source>
        <dbReference type="EMBL" id="PSR88985.1"/>
    </source>
</evidence>
<dbReference type="Gene3D" id="3.40.50.2300">
    <property type="match status" value="1"/>
</dbReference>
<feature type="compositionally biased region" description="Polar residues" evidence="7">
    <location>
        <begin position="320"/>
        <end position="334"/>
    </location>
</feature>
<feature type="region of interest" description="Disordered" evidence="7">
    <location>
        <begin position="201"/>
        <end position="226"/>
    </location>
</feature>
<dbReference type="Gene3D" id="1.10.287.130">
    <property type="match status" value="1"/>
</dbReference>
<dbReference type="STRING" id="98765.A0A2R6PCD1"/>
<protein>
    <recommendedName>
        <fullName evidence="2">histidine kinase</fullName>
        <ecNumber evidence="2">2.7.13.3</ecNumber>
    </recommendedName>
</protein>
<dbReference type="Gene3D" id="3.30.565.10">
    <property type="entry name" value="Histidine kinase-like ATPase, C-terminal domain"/>
    <property type="match status" value="1"/>
</dbReference>
<feature type="region of interest" description="Disordered" evidence="7">
    <location>
        <begin position="1"/>
        <end position="33"/>
    </location>
</feature>
<dbReference type="CDD" id="cd17546">
    <property type="entry name" value="REC_hyHK_CKI1_RcsC-like"/>
    <property type="match status" value="1"/>
</dbReference>
<evidence type="ECO:0000256" key="6">
    <source>
        <dbReference type="PROSITE-ProRule" id="PRU00169"/>
    </source>
</evidence>
<dbReference type="Pfam" id="PF00072">
    <property type="entry name" value="Response_reg"/>
    <property type="match status" value="1"/>
</dbReference>
<dbReference type="InterPro" id="IPR005467">
    <property type="entry name" value="His_kinase_dom"/>
</dbReference>
<evidence type="ECO:0000256" key="3">
    <source>
        <dbReference type="ARBA" id="ARBA00022553"/>
    </source>
</evidence>
<evidence type="ECO:0000256" key="1">
    <source>
        <dbReference type="ARBA" id="ARBA00000085"/>
    </source>
</evidence>
<dbReference type="Proteomes" id="UP000186601">
    <property type="component" value="Unassembled WGS sequence"/>
</dbReference>
<name>A0A2R6PCD1_9APHY</name>
<evidence type="ECO:0000256" key="7">
    <source>
        <dbReference type="SAM" id="MobiDB-lite"/>
    </source>
</evidence>
<feature type="compositionally biased region" description="Polar residues" evidence="7">
    <location>
        <begin position="90"/>
        <end position="107"/>
    </location>
</feature>
<feature type="domain" description="Histidine kinase" evidence="8">
    <location>
        <begin position="921"/>
        <end position="1171"/>
    </location>
</feature>
<dbReference type="SUPFAM" id="SSF55874">
    <property type="entry name" value="ATPase domain of HSP90 chaperone/DNA topoisomerase II/histidine kinase"/>
    <property type="match status" value="1"/>
</dbReference>
<proteinExistence type="predicted"/>
<feature type="region of interest" description="Disordered" evidence="7">
    <location>
        <begin position="1379"/>
        <end position="1419"/>
    </location>
</feature>
<evidence type="ECO:0000256" key="5">
    <source>
        <dbReference type="ARBA" id="ARBA00022777"/>
    </source>
</evidence>
<dbReference type="FunFam" id="1.10.287.130:FF:000023">
    <property type="entry name" value="Sensor histidine kinase/response regulator, putative"/>
    <property type="match status" value="1"/>
</dbReference>
<dbReference type="InterPro" id="IPR004358">
    <property type="entry name" value="Sig_transdc_His_kin-like_C"/>
</dbReference>
<feature type="compositionally biased region" description="Polar residues" evidence="7">
    <location>
        <begin position="403"/>
        <end position="413"/>
    </location>
</feature>
<feature type="domain" description="Response regulatory" evidence="9">
    <location>
        <begin position="1436"/>
        <end position="1544"/>
    </location>
</feature>
<feature type="region of interest" description="Disordered" evidence="7">
    <location>
        <begin position="499"/>
        <end position="535"/>
    </location>
</feature>
<dbReference type="PANTHER" id="PTHR43047">
    <property type="entry name" value="TWO-COMPONENT HISTIDINE PROTEIN KINASE"/>
    <property type="match status" value="1"/>
</dbReference>
<organism evidence="10 11">
    <name type="scientific">Hermanssonia centrifuga</name>
    <dbReference type="NCBI Taxonomy" id="98765"/>
    <lineage>
        <taxon>Eukaryota</taxon>
        <taxon>Fungi</taxon>
        <taxon>Dikarya</taxon>
        <taxon>Basidiomycota</taxon>
        <taxon>Agaricomycotina</taxon>
        <taxon>Agaricomycetes</taxon>
        <taxon>Polyporales</taxon>
        <taxon>Meruliaceae</taxon>
        <taxon>Hermanssonia</taxon>
    </lineage>
</organism>
<dbReference type="InterPro" id="IPR036890">
    <property type="entry name" value="HATPase_C_sf"/>
</dbReference>
<dbReference type="SUPFAM" id="SSF47384">
    <property type="entry name" value="Homodimeric domain of signal transducing histidine kinase"/>
    <property type="match status" value="1"/>
</dbReference>
<comment type="caution">
    <text evidence="10">The sequence shown here is derived from an EMBL/GenBank/DDBJ whole genome shotgun (WGS) entry which is preliminary data.</text>
</comment>
<keyword evidence="11" id="KW-1185">Reference proteome</keyword>
<accession>A0A2R6PCD1</accession>
<reference evidence="10 11" key="1">
    <citation type="submission" date="2018-02" db="EMBL/GenBank/DDBJ databases">
        <title>Genome sequence of the basidiomycete white-rot fungus Phlebia centrifuga.</title>
        <authorList>
            <person name="Granchi Z."/>
            <person name="Peng M."/>
            <person name="de Vries R.P."/>
            <person name="Hilden K."/>
            <person name="Makela M.R."/>
            <person name="Grigoriev I."/>
            <person name="Riley R."/>
        </authorList>
    </citation>
    <scope>NUCLEOTIDE SEQUENCE [LARGE SCALE GENOMIC DNA]</scope>
    <source>
        <strain evidence="10 11">FBCC195</strain>
    </source>
</reference>
<dbReference type="GO" id="GO:0005886">
    <property type="term" value="C:plasma membrane"/>
    <property type="evidence" value="ECO:0007669"/>
    <property type="project" value="TreeGrafter"/>
</dbReference>
<evidence type="ECO:0000256" key="2">
    <source>
        <dbReference type="ARBA" id="ARBA00012438"/>
    </source>
</evidence>
<gene>
    <name evidence="10" type="ORF">PHLCEN_2v4947</name>
</gene>
<dbReference type="SUPFAM" id="SSF52172">
    <property type="entry name" value="CheY-like"/>
    <property type="match status" value="1"/>
</dbReference>
<evidence type="ECO:0000259" key="9">
    <source>
        <dbReference type="PROSITE" id="PS50110"/>
    </source>
</evidence>
<dbReference type="EMBL" id="MLYV02000501">
    <property type="protein sequence ID" value="PSR88985.1"/>
    <property type="molecule type" value="Genomic_DNA"/>
</dbReference>
<evidence type="ECO:0000259" key="8">
    <source>
        <dbReference type="PROSITE" id="PS50109"/>
    </source>
</evidence>
<dbReference type="OrthoDB" id="21225at2759"/>
<dbReference type="InterPro" id="IPR001789">
    <property type="entry name" value="Sig_transdc_resp-reg_receiver"/>
</dbReference>
<feature type="region of interest" description="Disordered" evidence="7">
    <location>
        <begin position="57"/>
        <end position="107"/>
    </location>
</feature>
<dbReference type="GO" id="GO:0000155">
    <property type="term" value="F:phosphorelay sensor kinase activity"/>
    <property type="evidence" value="ECO:0007669"/>
    <property type="project" value="InterPro"/>
</dbReference>
<dbReference type="InterPro" id="IPR036097">
    <property type="entry name" value="HisK_dim/P_sf"/>
</dbReference>
<dbReference type="Pfam" id="PF02518">
    <property type="entry name" value="HATPase_c"/>
    <property type="match status" value="1"/>
</dbReference>
<feature type="region of interest" description="Disordered" evidence="7">
    <location>
        <begin position="319"/>
        <end position="340"/>
    </location>
</feature>
<dbReference type="SMART" id="SM00387">
    <property type="entry name" value="HATPase_c"/>
    <property type="match status" value="1"/>
</dbReference>
<dbReference type="InterPro" id="IPR003594">
    <property type="entry name" value="HATPase_dom"/>
</dbReference>
<dbReference type="CDD" id="cd00082">
    <property type="entry name" value="HisKA"/>
    <property type="match status" value="1"/>
</dbReference>
<feature type="region of interest" description="Disordered" evidence="7">
    <location>
        <begin position="1352"/>
        <end position="1371"/>
    </location>
</feature>
<feature type="compositionally biased region" description="Pro residues" evidence="7">
    <location>
        <begin position="444"/>
        <end position="453"/>
    </location>
</feature>
<dbReference type="SMART" id="SM00448">
    <property type="entry name" value="REC"/>
    <property type="match status" value="1"/>
</dbReference>
<dbReference type="PRINTS" id="PR00344">
    <property type="entry name" value="BCTRLSENSOR"/>
</dbReference>
<dbReference type="PANTHER" id="PTHR43047:SF72">
    <property type="entry name" value="OSMOSENSING HISTIDINE PROTEIN KINASE SLN1"/>
    <property type="match status" value="1"/>
</dbReference>
<evidence type="ECO:0000313" key="11">
    <source>
        <dbReference type="Proteomes" id="UP000186601"/>
    </source>
</evidence>
<comment type="catalytic activity">
    <reaction evidence="1">
        <text>ATP + protein L-histidine = ADP + protein N-phospho-L-histidine.</text>
        <dbReference type="EC" id="2.7.13.3"/>
    </reaction>
</comment>
<keyword evidence="5" id="KW-0418">Kinase</keyword>
<dbReference type="PROSITE" id="PS50109">
    <property type="entry name" value="HIS_KIN"/>
    <property type="match status" value="1"/>
</dbReference>